<feature type="signal peptide" evidence="1">
    <location>
        <begin position="1"/>
        <end position="30"/>
    </location>
</feature>
<accession>A0AA97CU28</accession>
<organism evidence="2">
    <name type="scientific">Gordonia sp. MP11Mi</name>
    <dbReference type="NCBI Taxonomy" id="3022769"/>
    <lineage>
        <taxon>Bacteria</taxon>
        <taxon>Bacillati</taxon>
        <taxon>Actinomycetota</taxon>
        <taxon>Actinomycetes</taxon>
        <taxon>Mycobacteriales</taxon>
        <taxon>Gordoniaceae</taxon>
        <taxon>Gordonia</taxon>
    </lineage>
</organism>
<sequence>MTNRIRTIGLAAAATVVAAGTALGAGTATADPGYGDGFPGGPRCERQAYVKAESASSQIVICQNPGHSIDYTYKGLAKSTGSTLVIPTARYASGGYHAFNNGYAYHVRPDALEILAPNGSVVSYEPWTYYDSTES</sequence>
<reference evidence="2" key="1">
    <citation type="submission" date="2023-06" db="EMBL/GenBank/DDBJ databases">
        <title>Gordonia sp. nov. and Pseudochrobactrum sp. nov., two species isolated from the burying beetle Nicrophorus vespilloides.</title>
        <authorList>
            <person name="Poehlein A."/>
            <person name="Guzman J."/>
            <person name="Daniel R."/>
            <person name="Vilcinskas A."/>
        </authorList>
    </citation>
    <scope>NUCLEOTIDE SEQUENCE</scope>
    <source>
        <strain evidence="2">MP11Mi</strain>
    </source>
</reference>
<dbReference type="AlphaFoldDB" id="A0AA97CU28"/>
<name>A0AA97CU28_9ACTN</name>
<gene>
    <name evidence="2" type="ORF">MP11Mi_09040</name>
</gene>
<keyword evidence="1" id="KW-0732">Signal</keyword>
<proteinExistence type="predicted"/>
<evidence type="ECO:0000313" key="2">
    <source>
        <dbReference type="EMBL" id="WOC11824.1"/>
    </source>
</evidence>
<feature type="chain" id="PRO_5041668572" evidence="1">
    <location>
        <begin position="31"/>
        <end position="135"/>
    </location>
</feature>
<protein>
    <submittedName>
        <fullName evidence="2">Uncharacterized protein</fullName>
    </submittedName>
</protein>
<evidence type="ECO:0000256" key="1">
    <source>
        <dbReference type="SAM" id="SignalP"/>
    </source>
</evidence>
<dbReference type="EMBL" id="CP128986">
    <property type="protein sequence ID" value="WOC11824.1"/>
    <property type="molecule type" value="Genomic_DNA"/>
</dbReference>
<dbReference type="RefSeq" id="WP_420041105.1">
    <property type="nucleotide sequence ID" value="NZ_CP128986.1"/>
</dbReference>